<dbReference type="InterPro" id="IPR017853">
    <property type="entry name" value="GH"/>
</dbReference>
<sequence length="779" mass="85187">MAVVAGIAALALAAPTAVQAKPVGDGTPDYQPTYESLAKHPVPQWFEDAKLGIFIHWGAYAVPAYATKEGRPAGSPYSEWYWSEMNRADSPAQKHHVEKYGKAKPYDDFVKEWKAEKFDAKKWLGLFKDGGAKYYTLVTKHHDGVALWDTATSDRNTVKLGPGRDFVKELVDEGKRGNYGLKTGFYYSMPEWYNPKMPKIGGGWFGAGAPKNPFTKEPVPYTGYKPIDSYVKDHQFPQLKELVDRFDPDLIWCDIGLENVNNSEEFNAYFFNRAKNRPQPKEVAVDNRCGTNVPYDFTTPEYSVEPTIKPEKWEASRGIGRSYGYNAEEKPEDYLTSADLVASFVDIVAKNGNLLLNMGPKADGTMDPTQEERVRDLGGWLKTNGEAIYGSRYWTQAEDKGANVPVRFTTQPEAFYATALKWPGKELKLTAQVPLAKGDEIRLLGDRSGKALPWTKNADGSLSVDTSQLADPGQHSAYSFRIAKPGYRADRATMLGVKAPDLTASAGERIKLPVEFANRSDKTIPSGYTKVSVPGSFSTWLKTPTLAPHTRVTLTADVKLAAKLAPGDYRIQISSRVRGEEFPASAGLSVLGEMQRSDLAPLYDNDAIATAANPKDGLFGKGGSAYPAEELPTAGVFTSPQKIPFNWGSGDVDGQKNNLIAAGQALPVTPGKYRKLHLLASAAYGREGKTSATVTYTDGTTQTIPMEFADWLQPGKQPVAIKTKYRYNGSGAKDTGAHINVHSLAVDPAKEVKSVSVAKATGANPALVELHLWALTAEK</sequence>
<feature type="domain" description="Glycoside hydrolase family 29 N-terminal" evidence="8">
    <location>
        <begin position="27"/>
        <end position="386"/>
    </location>
</feature>
<comment type="similarity">
    <text evidence="2">Belongs to the glycosyl hydrolase 29 family.</text>
</comment>
<dbReference type="AlphaFoldDB" id="A0A918WUY3"/>
<reference evidence="9" key="1">
    <citation type="journal article" date="2014" name="Int. J. Syst. Evol. Microbiol.">
        <title>Complete genome sequence of Corynebacterium casei LMG S-19264T (=DSM 44701T), isolated from a smear-ripened cheese.</title>
        <authorList>
            <consortium name="US DOE Joint Genome Institute (JGI-PGF)"/>
            <person name="Walter F."/>
            <person name="Albersmeier A."/>
            <person name="Kalinowski J."/>
            <person name="Ruckert C."/>
        </authorList>
    </citation>
    <scope>NUCLEOTIDE SEQUENCE</scope>
    <source>
        <strain evidence="9">JCM 4637</strain>
    </source>
</reference>
<dbReference type="InterPro" id="IPR016286">
    <property type="entry name" value="FUC_metazoa-typ"/>
</dbReference>
<evidence type="ECO:0000313" key="10">
    <source>
        <dbReference type="Proteomes" id="UP000638353"/>
    </source>
</evidence>
<evidence type="ECO:0000256" key="5">
    <source>
        <dbReference type="ARBA" id="ARBA00022801"/>
    </source>
</evidence>
<dbReference type="SUPFAM" id="SSF51445">
    <property type="entry name" value="(Trans)glycosidases"/>
    <property type="match status" value="1"/>
</dbReference>
<dbReference type="PANTHER" id="PTHR10030:SF37">
    <property type="entry name" value="ALPHA-L-FUCOSIDASE-RELATED"/>
    <property type="match status" value="1"/>
</dbReference>
<dbReference type="SMART" id="SM00812">
    <property type="entry name" value="Alpha_L_fucos"/>
    <property type="match status" value="1"/>
</dbReference>
<dbReference type="InterPro" id="IPR000933">
    <property type="entry name" value="Glyco_hydro_29"/>
</dbReference>
<keyword evidence="4 7" id="KW-0732">Signal</keyword>
<evidence type="ECO:0000313" key="9">
    <source>
        <dbReference type="EMBL" id="GHC86466.1"/>
    </source>
</evidence>
<comment type="function">
    <text evidence="1">Alpha-L-fucosidase is responsible for hydrolyzing the alpha-1,6-linked fucose joined to the reducing-end N-acetylglucosamine of the carbohydrate moieties of glycoproteins.</text>
</comment>
<proteinExistence type="inferred from homology"/>
<name>A0A918WUY3_9ACTN</name>
<evidence type="ECO:0000256" key="1">
    <source>
        <dbReference type="ARBA" id="ARBA00004071"/>
    </source>
</evidence>
<reference evidence="9" key="2">
    <citation type="submission" date="2020-09" db="EMBL/GenBank/DDBJ databases">
        <authorList>
            <person name="Sun Q."/>
            <person name="Ohkuma M."/>
        </authorList>
    </citation>
    <scope>NUCLEOTIDE SEQUENCE</scope>
    <source>
        <strain evidence="9">JCM 4637</strain>
    </source>
</reference>
<dbReference type="GO" id="GO:0016139">
    <property type="term" value="P:glycoside catabolic process"/>
    <property type="evidence" value="ECO:0007669"/>
    <property type="project" value="TreeGrafter"/>
</dbReference>
<dbReference type="GO" id="GO:0005764">
    <property type="term" value="C:lysosome"/>
    <property type="evidence" value="ECO:0007669"/>
    <property type="project" value="TreeGrafter"/>
</dbReference>
<dbReference type="EMBL" id="BMVC01000003">
    <property type="protein sequence ID" value="GHC86466.1"/>
    <property type="molecule type" value="Genomic_DNA"/>
</dbReference>
<comment type="caution">
    <text evidence="9">The sequence shown here is derived from an EMBL/GenBank/DDBJ whole genome shotgun (WGS) entry which is preliminary data.</text>
</comment>
<organism evidence="9 10">
    <name type="scientific">Streptomyces finlayi</name>
    <dbReference type="NCBI Taxonomy" id="67296"/>
    <lineage>
        <taxon>Bacteria</taxon>
        <taxon>Bacillati</taxon>
        <taxon>Actinomycetota</taxon>
        <taxon>Actinomycetes</taxon>
        <taxon>Kitasatosporales</taxon>
        <taxon>Streptomycetaceae</taxon>
        <taxon>Streptomyces</taxon>
    </lineage>
</organism>
<keyword evidence="6" id="KW-0326">Glycosidase</keyword>
<dbReference type="InterPro" id="IPR013780">
    <property type="entry name" value="Glyco_hydro_b"/>
</dbReference>
<keyword evidence="5" id="KW-0378">Hydrolase</keyword>
<dbReference type="EC" id="3.2.1.51" evidence="3"/>
<dbReference type="Proteomes" id="UP000638353">
    <property type="component" value="Unassembled WGS sequence"/>
</dbReference>
<dbReference type="InterPro" id="IPR013783">
    <property type="entry name" value="Ig-like_fold"/>
</dbReference>
<evidence type="ECO:0000256" key="4">
    <source>
        <dbReference type="ARBA" id="ARBA00022729"/>
    </source>
</evidence>
<evidence type="ECO:0000259" key="8">
    <source>
        <dbReference type="Pfam" id="PF01120"/>
    </source>
</evidence>
<accession>A0A918WUY3</accession>
<protein>
    <recommendedName>
        <fullName evidence="3">alpha-L-fucosidase</fullName>
        <ecNumber evidence="3">3.2.1.51</ecNumber>
    </recommendedName>
</protein>
<feature type="signal peptide" evidence="7">
    <location>
        <begin position="1"/>
        <end position="20"/>
    </location>
</feature>
<dbReference type="PANTHER" id="PTHR10030">
    <property type="entry name" value="ALPHA-L-FUCOSIDASE"/>
    <property type="match status" value="1"/>
</dbReference>
<evidence type="ECO:0000256" key="3">
    <source>
        <dbReference type="ARBA" id="ARBA00012662"/>
    </source>
</evidence>
<dbReference type="PRINTS" id="PR00741">
    <property type="entry name" value="GLHYDRLASE29"/>
</dbReference>
<evidence type="ECO:0000256" key="2">
    <source>
        <dbReference type="ARBA" id="ARBA00007951"/>
    </source>
</evidence>
<evidence type="ECO:0000256" key="6">
    <source>
        <dbReference type="ARBA" id="ARBA00023295"/>
    </source>
</evidence>
<dbReference type="InterPro" id="IPR057739">
    <property type="entry name" value="Glyco_hydro_29_N"/>
</dbReference>
<gene>
    <name evidence="9" type="ORF">GCM10010334_17530</name>
</gene>
<dbReference type="Pfam" id="PF01120">
    <property type="entry name" value="Alpha_L_fucos"/>
    <property type="match status" value="1"/>
</dbReference>
<dbReference type="Gene3D" id="3.20.20.80">
    <property type="entry name" value="Glycosidases"/>
    <property type="match status" value="1"/>
</dbReference>
<dbReference type="GO" id="GO:0006004">
    <property type="term" value="P:fucose metabolic process"/>
    <property type="evidence" value="ECO:0007669"/>
    <property type="project" value="InterPro"/>
</dbReference>
<dbReference type="GO" id="GO:0004560">
    <property type="term" value="F:alpha-L-fucosidase activity"/>
    <property type="evidence" value="ECO:0007669"/>
    <property type="project" value="InterPro"/>
</dbReference>
<feature type="chain" id="PRO_5037087837" description="alpha-L-fucosidase" evidence="7">
    <location>
        <begin position="21"/>
        <end position="779"/>
    </location>
</feature>
<dbReference type="Gene3D" id="2.60.40.1180">
    <property type="entry name" value="Golgi alpha-mannosidase II"/>
    <property type="match status" value="1"/>
</dbReference>
<dbReference type="Gene3D" id="2.60.40.10">
    <property type="entry name" value="Immunoglobulins"/>
    <property type="match status" value="1"/>
</dbReference>
<evidence type="ECO:0000256" key="7">
    <source>
        <dbReference type="SAM" id="SignalP"/>
    </source>
</evidence>